<dbReference type="EMBL" id="JBEPMX010000007">
    <property type="protein sequence ID" value="MET3683580.1"/>
    <property type="molecule type" value="Genomic_DNA"/>
</dbReference>
<dbReference type="PANTHER" id="PTHR46438">
    <property type="entry name" value="ALPHA/BETA-HYDROLASES SUPERFAMILY PROTEIN"/>
    <property type="match status" value="1"/>
</dbReference>
<keyword evidence="3" id="KW-1185">Reference proteome</keyword>
<dbReference type="InterPro" id="IPR000639">
    <property type="entry name" value="Epox_hydrolase-like"/>
</dbReference>
<gene>
    <name evidence="2" type="ORF">ABID56_001675</name>
</gene>
<dbReference type="PRINTS" id="PR00412">
    <property type="entry name" value="EPOXHYDRLASE"/>
</dbReference>
<dbReference type="Gene3D" id="3.40.50.1820">
    <property type="entry name" value="alpha/beta hydrolase"/>
    <property type="match status" value="1"/>
</dbReference>
<reference evidence="2 3" key="1">
    <citation type="submission" date="2024-06" db="EMBL/GenBank/DDBJ databases">
        <title>Genomic Encyclopedia of Type Strains, Phase IV (KMG-IV): sequencing the most valuable type-strain genomes for metagenomic binning, comparative biology and taxonomic classification.</title>
        <authorList>
            <person name="Goeker M."/>
        </authorList>
    </citation>
    <scope>NUCLEOTIDE SEQUENCE [LARGE SCALE GENOMIC DNA]</scope>
    <source>
        <strain evidence="2 3">DSM 23520</strain>
    </source>
</reference>
<dbReference type="PANTHER" id="PTHR46438:SF11">
    <property type="entry name" value="LIPASE-RELATED"/>
    <property type="match status" value="1"/>
</dbReference>
<dbReference type="PRINTS" id="PR00111">
    <property type="entry name" value="ABHYDROLASE"/>
</dbReference>
<name>A0ABV2KY18_9BACI</name>
<dbReference type="InterPro" id="IPR029058">
    <property type="entry name" value="AB_hydrolase_fold"/>
</dbReference>
<sequence length="277" mass="32057">MNQETIRVLNVDVYCEYEFHDKPVLILIHGFLASTYSFRAITPELAKHYSIVALDLPGFGQSEKSKSFEYSFKQYREVIVAVMDHFGIGRVHLVGHSMGGQVALSVAKANPERVDKLLLLNSSGYLKRARPWLRYSSYMPFFYRFIYRYFKQKNIDDVMQQVAYRHDIITDEMKDAYTQPMLDINFHKALTRLFRHREGDLLSSELQHITMPALLIWGREDQVVPLKIGERLAEDLPNAELVVLDESGHLVADERPDDVVNHILQFTKSEKTDSTSL</sequence>
<organism evidence="2 3">
    <name type="scientific">Alkalibacillus flavidus</name>
    <dbReference type="NCBI Taxonomy" id="546021"/>
    <lineage>
        <taxon>Bacteria</taxon>
        <taxon>Bacillati</taxon>
        <taxon>Bacillota</taxon>
        <taxon>Bacilli</taxon>
        <taxon>Bacillales</taxon>
        <taxon>Bacillaceae</taxon>
        <taxon>Alkalibacillus</taxon>
    </lineage>
</organism>
<feature type="domain" description="AB hydrolase-1" evidence="1">
    <location>
        <begin position="23"/>
        <end position="256"/>
    </location>
</feature>
<accession>A0ABV2KY18</accession>
<evidence type="ECO:0000313" key="3">
    <source>
        <dbReference type="Proteomes" id="UP001549167"/>
    </source>
</evidence>
<proteinExistence type="predicted"/>
<evidence type="ECO:0000313" key="2">
    <source>
        <dbReference type="EMBL" id="MET3683580.1"/>
    </source>
</evidence>
<dbReference type="SUPFAM" id="SSF53474">
    <property type="entry name" value="alpha/beta-Hydrolases"/>
    <property type="match status" value="1"/>
</dbReference>
<dbReference type="Proteomes" id="UP001549167">
    <property type="component" value="Unassembled WGS sequence"/>
</dbReference>
<dbReference type="InterPro" id="IPR000073">
    <property type="entry name" value="AB_hydrolase_1"/>
</dbReference>
<dbReference type="Pfam" id="PF00561">
    <property type="entry name" value="Abhydrolase_1"/>
    <property type="match status" value="1"/>
</dbReference>
<protein>
    <submittedName>
        <fullName evidence="2">Pimeloyl-ACP methyl ester carboxylesterase</fullName>
    </submittedName>
</protein>
<comment type="caution">
    <text evidence="2">The sequence shown here is derived from an EMBL/GenBank/DDBJ whole genome shotgun (WGS) entry which is preliminary data.</text>
</comment>
<evidence type="ECO:0000259" key="1">
    <source>
        <dbReference type="Pfam" id="PF00561"/>
    </source>
</evidence>
<dbReference type="RefSeq" id="WP_354220143.1">
    <property type="nucleotide sequence ID" value="NZ_JBEPMX010000007.1"/>
</dbReference>